<dbReference type="Gene3D" id="1.10.3300.10">
    <property type="entry name" value="Jann2411-like domain"/>
    <property type="match status" value="1"/>
</dbReference>
<name>A0ABW1G544_9ACTN</name>
<dbReference type="InterPro" id="IPR023286">
    <property type="entry name" value="ABATE_dom_sf"/>
</dbReference>
<dbReference type="EMBL" id="JBHSQJ010000064">
    <property type="protein sequence ID" value="MFC5908647.1"/>
    <property type="molecule type" value="Genomic_DNA"/>
</dbReference>
<dbReference type="InterPro" id="IPR021005">
    <property type="entry name" value="Znf_CGNR"/>
</dbReference>
<reference evidence="3" key="1">
    <citation type="journal article" date="2019" name="Int. J. Syst. Evol. Microbiol.">
        <title>The Global Catalogue of Microorganisms (GCM) 10K type strain sequencing project: providing services to taxonomists for standard genome sequencing and annotation.</title>
        <authorList>
            <consortium name="The Broad Institute Genomics Platform"/>
            <consortium name="The Broad Institute Genome Sequencing Center for Infectious Disease"/>
            <person name="Wu L."/>
            <person name="Ma J."/>
        </authorList>
    </citation>
    <scope>NUCLEOTIDE SEQUENCE [LARGE SCALE GENOMIC DNA]</scope>
    <source>
        <strain evidence="3">JCM 4816</strain>
    </source>
</reference>
<dbReference type="Pfam" id="PF07336">
    <property type="entry name" value="ABATE"/>
    <property type="match status" value="1"/>
</dbReference>
<dbReference type="Proteomes" id="UP001596174">
    <property type="component" value="Unassembled WGS sequence"/>
</dbReference>
<dbReference type="PANTHER" id="PTHR35525">
    <property type="entry name" value="BLL6575 PROTEIN"/>
    <property type="match status" value="1"/>
</dbReference>
<sequence>MTVTPATPTGQRFRSGSGRLCLDFMRTLRLRGTAAAIEELDTPQALGAWVAQLGPYPDDQAVPVPTPAVLRQAQQVREAVHTLLAAARSDSGPAGCPADARAVLNRAAAAPPPVPVLDAHGTLIYTAADPVGAVLAAVARDALDLATSPALERVRACSGPNCAAWFLDISRPGNRRWCSMDTCGNQAKKSTWRTKQASAARS</sequence>
<dbReference type="Pfam" id="PF11706">
    <property type="entry name" value="zf-CGNR"/>
    <property type="match status" value="1"/>
</dbReference>
<evidence type="ECO:0000313" key="3">
    <source>
        <dbReference type="Proteomes" id="UP001596174"/>
    </source>
</evidence>
<organism evidence="2 3">
    <name type="scientific">Streptacidiphilus monticola</name>
    <dbReference type="NCBI Taxonomy" id="2161674"/>
    <lineage>
        <taxon>Bacteria</taxon>
        <taxon>Bacillati</taxon>
        <taxon>Actinomycetota</taxon>
        <taxon>Actinomycetes</taxon>
        <taxon>Kitasatosporales</taxon>
        <taxon>Streptomycetaceae</taxon>
        <taxon>Streptacidiphilus</taxon>
    </lineage>
</organism>
<feature type="domain" description="Zinc finger CGNR" evidence="1">
    <location>
        <begin position="153"/>
        <end position="195"/>
    </location>
</feature>
<gene>
    <name evidence="2" type="ORF">ACFP3V_15670</name>
</gene>
<dbReference type="PANTHER" id="PTHR35525:SF3">
    <property type="entry name" value="BLL6575 PROTEIN"/>
    <property type="match status" value="1"/>
</dbReference>
<dbReference type="RefSeq" id="WP_380583735.1">
    <property type="nucleotide sequence ID" value="NZ_JBHSQJ010000064.1"/>
</dbReference>
<evidence type="ECO:0000313" key="2">
    <source>
        <dbReference type="EMBL" id="MFC5908647.1"/>
    </source>
</evidence>
<dbReference type="SUPFAM" id="SSF160904">
    <property type="entry name" value="Jann2411-like"/>
    <property type="match status" value="1"/>
</dbReference>
<proteinExistence type="predicted"/>
<keyword evidence="3" id="KW-1185">Reference proteome</keyword>
<dbReference type="InterPro" id="IPR010852">
    <property type="entry name" value="ABATE"/>
</dbReference>
<comment type="caution">
    <text evidence="2">The sequence shown here is derived from an EMBL/GenBank/DDBJ whole genome shotgun (WGS) entry which is preliminary data.</text>
</comment>
<evidence type="ECO:0000259" key="1">
    <source>
        <dbReference type="Pfam" id="PF11706"/>
    </source>
</evidence>
<protein>
    <submittedName>
        <fullName evidence="2">CGNR zinc finger domain-containing protein</fullName>
    </submittedName>
</protein>
<accession>A0ABW1G544</accession>